<name>A0A9Q1ETI4_SYNKA</name>
<feature type="region of interest" description="Disordered" evidence="1">
    <location>
        <begin position="288"/>
        <end position="316"/>
    </location>
</feature>
<reference evidence="3" key="1">
    <citation type="journal article" date="2023" name="Science">
        <title>Genome structures resolve the early diversification of teleost fishes.</title>
        <authorList>
            <person name="Parey E."/>
            <person name="Louis A."/>
            <person name="Montfort J."/>
            <person name="Bouchez O."/>
            <person name="Roques C."/>
            <person name="Iampietro C."/>
            <person name="Lluch J."/>
            <person name="Castinel A."/>
            <person name="Donnadieu C."/>
            <person name="Desvignes T."/>
            <person name="Floi Bucao C."/>
            <person name="Jouanno E."/>
            <person name="Wen M."/>
            <person name="Mejri S."/>
            <person name="Dirks R."/>
            <person name="Jansen H."/>
            <person name="Henkel C."/>
            <person name="Chen W.J."/>
            <person name="Zahm M."/>
            <person name="Cabau C."/>
            <person name="Klopp C."/>
            <person name="Thompson A.W."/>
            <person name="Robinson-Rechavi M."/>
            <person name="Braasch I."/>
            <person name="Lecointre G."/>
            <person name="Bobe J."/>
            <person name="Postlethwait J.H."/>
            <person name="Berthelot C."/>
            <person name="Roest Crollius H."/>
            <person name="Guiguen Y."/>
        </authorList>
    </citation>
    <scope>NUCLEOTIDE SEQUENCE</scope>
    <source>
        <strain evidence="3">WJC10195</strain>
    </source>
</reference>
<organism evidence="3 4">
    <name type="scientific">Synaphobranchus kaupii</name>
    <name type="common">Kaup's arrowtooth eel</name>
    <dbReference type="NCBI Taxonomy" id="118154"/>
    <lineage>
        <taxon>Eukaryota</taxon>
        <taxon>Metazoa</taxon>
        <taxon>Chordata</taxon>
        <taxon>Craniata</taxon>
        <taxon>Vertebrata</taxon>
        <taxon>Euteleostomi</taxon>
        <taxon>Actinopterygii</taxon>
        <taxon>Neopterygii</taxon>
        <taxon>Teleostei</taxon>
        <taxon>Anguilliformes</taxon>
        <taxon>Synaphobranchidae</taxon>
        <taxon>Synaphobranchus</taxon>
    </lineage>
</organism>
<dbReference type="InterPro" id="IPR003890">
    <property type="entry name" value="MIF4G-like_typ-3"/>
</dbReference>
<evidence type="ECO:0000313" key="4">
    <source>
        <dbReference type="Proteomes" id="UP001152622"/>
    </source>
</evidence>
<evidence type="ECO:0000313" key="3">
    <source>
        <dbReference type="EMBL" id="KAJ8344748.1"/>
    </source>
</evidence>
<dbReference type="Gene3D" id="1.25.40.180">
    <property type="match status" value="3"/>
</dbReference>
<comment type="caution">
    <text evidence="3">The sequence shown here is derived from an EMBL/GenBank/DDBJ whole genome shotgun (WGS) entry which is preliminary data.</text>
</comment>
<evidence type="ECO:0000256" key="1">
    <source>
        <dbReference type="SAM" id="MobiDB-lite"/>
    </source>
</evidence>
<dbReference type="Proteomes" id="UP001152622">
    <property type="component" value="Chromosome 12"/>
</dbReference>
<dbReference type="SUPFAM" id="SSF48371">
    <property type="entry name" value="ARM repeat"/>
    <property type="match status" value="2"/>
</dbReference>
<protein>
    <recommendedName>
        <fullName evidence="2">MIF4G domain-containing protein</fullName>
    </recommendedName>
</protein>
<feature type="domain" description="MIF4G" evidence="2">
    <location>
        <begin position="53"/>
        <end position="312"/>
    </location>
</feature>
<dbReference type="PANTHER" id="PTHR23253">
    <property type="entry name" value="EUKARYOTIC TRANSLATION INITIATION FACTOR 4 GAMMA"/>
    <property type="match status" value="1"/>
</dbReference>
<keyword evidence="4" id="KW-1185">Reference proteome</keyword>
<dbReference type="InterPro" id="IPR016024">
    <property type="entry name" value="ARM-type_fold"/>
</dbReference>
<dbReference type="SMART" id="SM00543">
    <property type="entry name" value="MIF4G"/>
    <property type="match status" value="2"/>
</dbReference>
<proteinExistence type="predicted"/>
<dbReference type="EMBL" id="JAINUF010000012">
    <property type="protein sequence ID" value="KAJ8344748.1"/>
    <property type="molecule type" value="Genomic_DNA"/>
</dbReference>
<dbReference type="GO" id="GO:0003729">
    <property type="term" value="F:mRNA binding"/>
    <property type="evidence" value="ECO:0007669"/>
    <property type="project" value="TreeGrafter"/>
</dbReference>
<dbReference type="OrthoDB" id="514777at2759"/>
<dbReference type="GO" id="GO:0003743">
    <property type="term" value="F:translation initiation factor activity"/>
    <property type="evidence" value="ECO:0007669"/>
    <property type="project" value="TreeGrafter"/>
</dbReference>
<feature type="domain" description="MIF4G" evidence="2">
    <location>
        <begin position="322"/>
        <end position="518"/>
    </location>
</feature>
<dbReference type="GO" id="GO:0016281">
    <property type="term" value="C:eukaryotic translation initiation factor 4F complex"/>
    <property type="evidence" value="ECO:0007669"/>
    <property type="project" value="TreeGrafter"/>
</dbReference>
<dbReference type="Pfam" id="PF02854">
    <property type="entry name" value="MIF4G"/>
    <property type="match status" value="2"/>
</dbReference>
<dbReference type="AlphaFoldDB" id="A0A9Q1ETI4"/>
<dbReference type="PANTHER" id="PTHR23253:SF78">
    <property type="entry name" value="EUKARYOTIC TRANSLATION INITIATION FACTOR 4G1, ISOFORM B-RELATED"/>
    <property type="match status" value="1"/>
</dbReference>
<sequence length="684" mass="77881">MTGGPRLSQQPFTEAVQLHQAEHAWKPSMKRLAEGSRDRREEDSEKARTQDLYGKMRSILNKLTPEVFPLLVKQVSEFNIDREEHLRGVAAIIHEKAIAEGKFATIYTQLCHCLREINVPSKESPGVAINFRLVLLKLCQVEFQKLGEGTLANSVNGHRQRSIGNIRFIGELFKLEMLKVTVIHSCISKLLYNKSEDALECLCCLLSTVGQKLDSDKNNWFCRRGEPGPKTIRQVRRQAEMERQWEKSLVQEFNSKTDNWRHGGKDLRVHEEPHPAWRRSCLLTEKRPNSEKGWKPELKRLTEGGRDRREKDPEAARTQELYKNMCSVLDKLAPEIFRHLMEEVNEFPINTEERLRGIAALIFEKAISEEGFAATCAKMCHCLREMEEGQHQRSIGNMRFIGELFKLRMVKESVMHNCINKLLITQSDVALESLCCLLSIIGNILDCDENYWFPIKAQQGYRPICQLSTEATMENMQERIEEQQQLVPSSDCNRPGGQHLALWQSIQLQDEGQNTAISAANDDLEPCHRIFMQSSIEQIDTLDSNIWISISRQEGNWRGHRMEQELGCLSSSTLNLIPTLLLSSPFTCSLNMLFDRTNWIQNSAEVFYQFNLAESLGRSSDYSNLEVLGPETLPALPAPANPAGAMNTSSNPALALLATTENELERVAKPTEMKVKLGFSWAIA</sequence>
<gene>
    <name evidence="3" type="ORF">SKAU_G00289410</name>
</gene>
<accession>A0A9Q1ETI4</accession>
<evidence type="ECO:0000259" key="2">
    <source>
        <dbReference type="SMART" id="SM00543"/>
    </source>
</evidence>
<feature type="region of interest" description="Disordered" evidence="1">
    <location>
        <begin position="18"/>
        <end position="48"/>
    </location>
</feature>
<feature type="compositionally biased region" description="Basic and acidic residues" evidence="1">
    <location>
        <begin position="20"/>
        <end position="48"/>
    </location>
</feature>